<gene>
    <name evidence="9" type="ORF">HMPREF9623_01406</name>
</gene>
<dbReference type="PROSITE" id="PS51379">
    <property type="entry name" value="4FE4S_FER_2"/>
    <property type="match status" value="2"/>
</dbReference>
<evidence type="ECO:0000256" key="2">
    <source>
        <dbReference type="ARBA" id="ARBA00003532"/>
    </source>
</evidence>
<evidence type="ECO:0000259" key="8">
    <source>
        <dbReference type="PROSITE" id="PS51379"/>
    </source>
</evidence>
<evidence type="ECO:0000256" key="4">
    <source>
        <dbReference type="ARBA" id="ARBA00022485"/>
    </source>
</evidence>
<dbReference type="EMBL" id="AGEL01000007">
    <property type="protein sequence ID" value="EHO16707.1"/>
    <property type="molecule type" value="Genomic_DNA"/>
</dbReference>
<dbReference type="GeneID" id="86941150"/>
<dbReference type="Proteomes" id="UP000018466">
    <property type="component" value="Unassembled WGS sequence"/>
</dbReference>
<dbReference type="InterPro" id="IPR017896">
    <property type="entry name" value="4Fe4S_Fe-S-bd"/>
</dbReference>
<evidence type="ECO:0000313" key="9">
    <source>
        <dbReference type="EMBL" id="EHO16707.1"/>
    </source>
</evidence>
<feature type="domain" description="4Fe-4S ferredoxin-type" evidence="8">
    <location>
        <begin position="150"/>
        <end position="178"/>
    </location>
</feature>
<keyword evidence="5" id="KW-0479">Metal-binding</keyword>
<dbReference type="GO" id="GO:0046872">
    <property type="term" value="F:metal ion binding"/>
    <property type="evidence" value="ECO:0007669"/>
    <property type="project" value="UniProtKB-KW"/>
</dbReference>
<keyword evidence="6" id="KW-0408">Iron</keyword>
<dbReference type="PANTHER" id="PTHR24960">
    <property type="entry name" value="PHOTOSYSTEM I IRON-SULFUR CENTER-RELATED"/>
    <property type="match status" value="1"/>
</dbReference>
<dbReference type="InterPro" id="IPR050157">
    <property type="entry name" value="PSI_iron-sulfur_center"/>
</dbReference>
<dbReference type="Pfam" id="PF01243">
    <property type="entry name" value="PNPOx_N"/>
    <property type="match status" value="1"/>
</dbReference>
<dbReference type="SUPFAM" id="SSF50475">
    <property type="entry name" value="FMN-binding split barrel"/>
    <property type="match status" value="1"/>
</dbReference>
<dbReference type="Gene3D" id="2.30.110.10">
    <property type="entry name" value="Electron Transport, Fmn-binding Protein, Chain A"/>
    <property type="match status" value="1"/>
</dbReference>
<dbReference type="InterPro" id="IPR012349">
    <property type="entry name" value="Split_barrel_FMN-bd"/>
</dbReference>
<sequence>MTAKSYLEYIVREIHTTIVATVDDEGLPVTAAIDMMAADEHGLYFLTAKGKGFYDRLVKRQYLALTALKGEDTMSCVAVSVRGKVRELGNERIPELFELNPYMKKIYPTEESMQALTVFQIYEGSGECFDLSKKPIERTSFTFGGAEKRAEGYFITDACIGCGSCAAVCPQNCILTERIPYVIEREHCLHCGNCLTACPVGAVERRAHTVPGTAVLRRTE</sequence>
<organism evidence="9 10">
    <name type="scientific">Stomatobaculum longum</name>
    <dbReference type="NCBI Taxonomy" id="796942"/>
    <lineage>
        <taxon>Bacteria</taxon>
        <taxon>Bacillati</taxon>
        <taxon>Bacillota</taxon>
        <taxon>Clostridia</taxon>
        <taxon>Lachnospirales</taxon>
        <taxon>Lachnospiraceae</taxon>
        <taxon>Stomatobaculum</taxon>
    </lineage>
</organism>
<evidence type="ECO:0000256" key="6">
    <source>
        <dbReference type="ARBA" id="ARBA00023004"/>
    </source>
</evidence>
<dbReference type="InterPro" id="IPR011576">
    <property type="entry name" value="Pyridox_Oxase_N"/>
</dbReference>
<dbReference type="SUPFAM" id="SSF54862">
    <property type="entry name" value="4Fe-4S ferredoxins"/>
    <property type="match status" value="1"/>
</dbReference>
<dbReference type="Pfam" id="PF12838">
    <property type="entry name" value="Fer4_7"/>
    <property type="match status" value="1"/>
</dbReference>
<evidence type="ECO:0000256" key="3">
    <source>
        <dbReference type="ARBA" id="ARBA00013529"/>
    </source>
</evidence>
<dbReference type="InterPro" id="IPR017900">
    <property type="entry name" value="4Fe4S_Fe_S_CS"/>
</dbReference>
<dbReference type="Gene3D" id="3.30.70.20">
    <property type="match status" value="1"/>
</dbReference>
<name>A0AA37DG79_9FIRM</name>
<evidence type="ECO:0000256" key="1">
    <source>
        <dbReference type="ARBA" id="ARBA00001966"/>
    </source>
</evidence>
<evidence type="ECO:0000313" key="10">
    <source>
        <dbReference type="Proteomes" id="UP000018466"/>
    </source>
</evidence>
<dbReference type="PROSITE" id="PS00198">
    <property type="entry name" value="4FE4S_FER_1"/>
    <property type="match status" value="2"/>
</dbReference>
<evidence type="ECO:0000256" key="7">
    <source>
        <dbReference type="ARBA" id="ARBA00023014"/>
    </source>
</evidence>
<keyword evidence="4" id="KW-0004">4Fe-4S</keyword>
<accession>A0AA37DG79</accession>
<dbReference type="AlphaFoldDB" id="A0AA37DG79"/>
<comment type="caution">
    <text evidence="9">The sequence shown here is derived from an EMBL/GenBank/DDBJ whole genome shotgun (WGS) entry which is preliminary data.</text>
</comment>
<feature type="domain" description="4Fe-4S ferredoxin-type" evidence="8">
    <location>
        <begin position="179"/>
        <end position="208"/>
    </location>
</feature>
<evidence type="ECO:0000256" key="5">
    <source>
        <dbReference type="ARBA" id="ARBA00022723"/>
    </source>
</evidence>
<comment type="cofactor">
    <cofactor evidence="1">
        <name>[4Fe-4S] cluster</name>
        <dbReference type="ChEBI" id="CHEBI:49883"/>
    </cofactor>
</comment>
<dbReference type="PANTHER" id="PTHR24960:SF79">
    <property type="entry name" value="PHOTOSYSTEM I IRON-SULFUR CENTER"/>
    <property type="match status" value="1"/>
</dbReference>
<comment type="function">
    <text evidence="2">Ferredoxins are iron-sulfur proteins that transfer electrons in a wide variety of metabolic reactions.</text>
</comment>
<keyword evidence="10" id="KW-1185">Reference proteome</keyword>
<protein>
    <recommendedName>
        <fullName evidence="3">Ferredoxin</fullName>
    </recommendedName>
</protein>
<reference evidence="9 10" key="1">
    <citation type="submission" date="2011-10" db="EMBL/GenBank/DDBJ databases">
        <title>The Genome Sequence of Lachnospiraceae bacterium ACC2.</title>
        <authorList>
            <consortium name="The Broad Institute Genome Sequencing Platform"/>
            <person name="Earl A."/>
            <person name="Ward D."/>
            <person name="Feldgarden M."/>
            <person name="Gevers D."/>
            <person name="Sizova M."/>
            <person name="Hazen A."/>
            <person name="Epstein S."/>
            <person name="Young S.K."/>
            <person name="Zeng Q."/>
            <person name="Gargeya S."/>
            <person name="Fitzgerald M."/>
            <person name="Haas B."/>
            <person name="Abouelleil A."/>
            <person name="Alvarado L."/>
            <person name="Arachchi H.M."/>
            <person name="Berlin A."/>
            <person name="Brown A."/>
            <person name="Chapman S.B."/>
            <person name="Chen Z."/>
            <person name="Dunbar C."/>
            <person name="Freedman E."/>
            <person name="Gearin G."/>
            <person name="Goldberg J."/>
            <person name="Griggs A."/>
            <person name="Gujja S."/>
            <person name="Heiman D."/>
            <person name="Howarth C."/>
            <person name="Larson L."/>
            <person name="Lui A."/>
            <person name="MacDonald P.J.P."/>
            <person name="Montmayeur A."/>
            <person name="Murphy C."/>
            <person name="Neiman D."/>
            <person name="Pearson M."/>
            <person name="Priest M."/>
            <person name="Roberts A."/>
            <person name="Saif S."/>
            <person name="Shea T."/>
            <person name="Shenoy N."/>
            <person name="Sisk P."/>
            <person name="Stolte C."/>
            <person name="Sykes S."/>
            <person name="Wortman J."/>
            <person name="Nusbaum C."/>
            <person name="Birren B."/>
        </authorList>
    </citation>
    <scope>NUCLEOTIDE SEQUENCE [LARGE SCALE GENOMIC DNA]</scope>
    <source>
        <strain evidence="9 10">ACC2</strain>
    </source>
</reference>
<dbReference type="RefSeq" id="WP_009533238.1">
    <property type="nucleotide sequence ID" value="NZ_JH590863.1"/>
</dbReference>
<keyword evidence="7" id="KW-0411">Iron-sulfur</keyword>
<dbReference type="GO" id="GO:0051539">
    <property type="term" value="F:4 iron, 4 sulfur cluster binding"/>
    <property type="evidence" value="ECO:0007669"/>
    <property type="project" value="UniProtKB-KW"/>
</dbReference>
<proteinExistence type="predicted"/>